<dbReference type="PANTHER" id="PTHR12110">
    <property type="entry name" value="HYDROXYPYRUVATE ISOMERASE"/>
    <property type="match status" value="1"/>
</dbReference>
<dbReference type="EMBL" id="LMCB01000159">
    <property type="protein sequence ID" value="KZL05146.1"/>
    <property type="molecule type" value="Genomic_DNA"/>
</dbReference>
<keyword evidence="2" id="KW-1185">Reference proteome</keyword>
<dbReference type="InterPro" id="IPR036237">
    <property type="entry name" value="Xyl_isomerase-like_sf"/>
</dbReference>
<gene>
    <name evidence="1" type="ORF">PsAD2_04501</name>
</gene>
<evidence type="ECO:0000313" key="1">
    <source>
        <dbReference type="EMBL" id="KZL05146.1"/>
    </source>
</evidence>
<protein>
    <submittedName>
        <fullName evidence="1">Xylose isomerase-like TIM barrel</fullName>
    </submittedName>
</protein>
<dbReference type="PANTHER" id="PTHR12110:SF41">
    <property type="entry name" value="INOSOSE DEHYDRATASE"/>
    <property type="match status" value="1"/>
</dbReference>
<proteinExistence type="predicted"/>
<dbReference type="Gene3D" id="3.20.20.150">
    <property type="entry name" value="Divalent-metal-dependent TIM barrel enzymes"/>
    <property type="match status" value="1"/>
</dbReference>
<evidence type="ECO:0000313" key="2">
    <source>
        <dbReference type="Proteomes" id="UP000076577"/>
    </source>
</evidence>
<dbReference type="RefSeq" id="WP_068010876.1">
    <property type="nucleotide sequence ID" value="NZ_FOFM01000011.1"/>
</dbReference>
<organism evidence="1 2">
    <name type="scientific">Pseudovibrio axinellae</name>
    <dbReference type="NCBI Taxonomy" id="989403"/>
    <lineage>
        <taxon>Bacteria</taxon>
        <taxon>Pseudomonadati</taxon>
        <taxon>Pseudomonadota</taxon>
        <taxon>Alphaproteobacteria</taxon>
        <taxon>Hyphomicrobiales</taxon>
        <taxon>Stappiaceae</taxon>
        <taxon>Pseudovibrio</taxon>
    </lineage>
</organism>
<dbReference type="GO" id="GO:0016853">
    <property type="term" value="F:isomerase activity"/>
    <property type="evidence" value="ECO:0007669"/>
    <property type="project" value="UniProtKB-KW"/>
</dbReference>
<dbReference type="OrthoDB" id="9798407at2"/>
<reference evidence="1 2" key="1">
    <citation type="journal article" date="2016" name="Front. Microbiol.">
        <title>Comparative Genomic Analysis Reveals a Diverse Repertoire of Genes Involved in Prokaryote-Eukaryote Interactions within the Pseudovibrio Genus.</title>
        <authorList>
            <person name="Romano S."/>
            <person name="Fernandez-Guerra A."/>
            <person name="Reen F.J."/>
            <person name="Glockner F.O."/>
            <person name="Crowley S.P."/>
            <person name="O'Sullivan O."/>
            <person name="Cotter P.D."/>
            <person name="Adams C."/>
            <person name="Dobson A.D."/>
            <person name="O'Gara F."/>
        </authorList>
    </citation>
    <scope>NUCLEOTIDE SEQUENCE [LARGE SCALE GENOMIC DNA]</scope>
    <source>
        <strain evidence="1 2">Ad2</strain>
    </source>
</reference>
<dbReference type="SUPFAM" id="SSF51658">
    <property type="entry name" value="Xylose isomerase-like"/>
    <property type="match status" value="1"/>
</dbReference>
<dbReference type="Proteomes" id="UP000076577">
    <property type="component" value="Unassembled WGS sequence"/>
</dbReference>
<accession>A0A165T0Z2</accession>
<name>A0A165T0Z2_9HYPH</name>
<dbReference type="InterPro" id="IPR050312">
    <property type="entry name" value="IolE/XylAMocC-like"/>
</dbReference>
<sequence length="241" mass="27214">MDFCLQLHSARKVQTWNNVFQQAVRLGYTQVEGFQELYTTLEAAHNLRSLLDQYDLDMPIGHFDLSELEENLDESLQIAGLLGIHTIFSSGPMHSQPPNSPKDWSLLAQHLECIANILRQKGFHFGWHNQTYEFMPLADGRIPMEIILSEAPTLEWEVDLTSLAKTGADPLEWLEAQGPRITAVHINNSGSDELQDCAGTNIEIPPWRSTLEEKSEAVIYVIKQDDPNNIPHLTDPSLIAM</sequence>
<dbReference type="AlphaFoldDB" id="A0A165T0Z2"/>
<comment type="caution">
    <text evidence="1">The sequence shown here is derived from an EMBL/GenBank/DDBJ whole genome shotgun (WGS) entry which is preliminary data.</text>
</comment>
<dbReference type="STRING" id="989403.SAMN05421798_11163"/>
<keyword evidence="1" id="KW-0413">Isomerase</keyword>
<dbReference type="PATRIC" id="fig|989403.3.peg.4931"/>